<evidence type="ECO:0000259" key="3">
    <source>
        <dbReference type="Pfam" id="PF07859"/>
    </source>
</evidence>
<dbReference type="AlphaFoldDB" id="A0A1G7V066"/>
<evidence type="ECO:0000313" key="5">
    <source>
        <dbReference type="Proteomes" id="UP000199009"/>
    </source>
</evidence>
<feature type="compositionally biased region" description="Low complexity" evidence="2">
    <location>
        <begin position="40"/>
        <end position="50"/>
    </location>
</feature>
<organism evidence="4 5">
    <name type="scientific">Microbacterium pygmaeum</name>
    <dbReference type="NCBI Taxonomy" id="370764"/>
    <lineage>
        <taxon>Bacteria</taxon>
        <taxon>Bacillati</taxon>
        <taxon>Actinomycetota</taxon>
        <taxon>Actinomycetes</taxon>
        <taxon>Micrococcales</taxon>
        <taxon>Microbacteriaceae</taxon>
        <taxon>Microbacterium</taxon>
    </lineage>
</organism>
<proteinExistence type="predicted"/>
<dbReference type="RefSeq" id="WP_091485864.1">
    <property type="nucleotide sequence ID" value="NZ_LT629692.1"/>
</dbReference>
<dbReference type="STRING" id="370764.SAMN04489810_0552"/>
<feature type="region of interest" description="Disordered" evidence="2">
    <location>
        <begin position="361"/>
        <end position="399"/>
    </location>
</feature>
<dbReference type="InterPro" id="IPR013094">
    <property type="entry name" value="AB_hydrolase_3"/>
</dbReference>
<dbReference type="PANTHER" id="PTHR48081">
    <property type="entry name" value="AB HYDROLASE SUPERFAMILY PROTEIN C4A8.06C"/>
    <property type="match status" value="1"/>
</dbReference>
<dbReference type="SUPFAM" id="SSF53474">
    <property type="entry name" value="alpha/beta-Hydrolases"/>
    <property type="match status" value="1"/>
</dbReference>
<name>A0A1G7V066_9MICO</name>
<dbReference type="OrthoDB" id="9803828at2"/>
<protein>
    <submittedName>
        <fullName evidence="4">Alpha/beta hydrolase fold</fullName>
    </submittedName>
</protein>
<evidence type="ECO:0000313" key="4">
    <source>
        <dbReference type="EMBL" id="SDG53147.1"/>
    </source>
</evidence>
<gene>
    <name evidence="4" type="ORF">SAMN04489810_0552</name>
</gene>
<evidence type="ECO:0000256" key="1">
    <source>
        <dbReference type="ARBA" id="ARBA00022801"/>
    </source>
</evidence>
<dbReference type="InterPro" id="IPR050300">
    <property type="entry name" value="GDXG_lipolytic_enzyme"/>
</dbReference>
<keyword evidence="5" id="KW-1185">Reference proteome</keyword>
<sequence length="399" mass="42492">MPLDPFFAERLRVHRRYLIDRGIASVRSRMAALWPFGRASDTGSAAGTAAPRADEAALSPRARARAKHRRAALAWDRTELRTVGTPGPDLRTDEHRIARPGIPPFRVRIYYPDEATTGVVPAALAFFGGGFRIGGIDYPTTDAGFRRRAADAGVALVAVDYALAPEHRYPVPLRQAEAALDWLFDAGPSLGLDLNRVGVIGTSAGGSIAAALTLRNRDGAAHPLRVQVLEVPVVDLTGAHLDLRATRAMGIPSVIARRELRSVARTYLPRAADAKEADASPLRAASHAGLPPAVILTAEYDPLRGDGEAYGAALRAAGVDASVVRYLGVTHDTPIFTGALPAARRWHDEIVTALRRLRGETGTRSSAAVSDGSESHRSHPPHGNLDTPVGFRQGGSKSA</sequence>
<dbReference type="InterPro" id="IPR029058">
    <property type="entry name" value="AB_hydrolase_fold"/>
</dbReference>
<evidence type="ECO:0000256" key="2">
    <source>
        <dbReference type="SAM" id="MobiDB-lite"/>
    </source>
</evidence>
<reference evidence="4 5" key="1">
    <citation type="submission" date="2016-10" db="EMBL/GenBank/DDBJ databases">
        <authorList>
            <person name="de Groot N.N."/>
        </authorList>
    </citation>
    <scope>NUCLEOTIDE SEQUENCE [LARGE SCALE GENOMIC DNA]</scope>
    <source>
        <strain evidence="4 5">DSM 23142</strain>
    </source>
</reference>
<dbReference type="PANTHER" id="PTHR48081:SF8">
    <property type="entry name" value="ALPHA_BETA HYDROLASE FOLD-3 DOMAIN-CONTAINING PROTEIN-RELATED"/>
    <property type="match status" value="1"/>
</dbReference>
<dbReference type="EMBL" id="LT629692">
    <property type="protein sequence ID" value="SDG53147.1"/>
    <property type="molecule type" value="Genomic_DNA"/>
</dbReference>
<accession>A0A1G7V066</accession>
<feature type="domain" description="Alpha/beta hydrolase fold-3" evidence="3">
    <location>
        <begin position="125"/>
        <end position="332"/>
    </location>
</feature>
<keyword evidence="1 4" id="KW-0378">Hydrolase</keyword>
<dbReference type="GO" id="GO:0016787">
    <property type="term" value="F:hydrolase activity"/>
    <property type="evidence" value="ECO:0007669"/>
    <property type="project" value="UniProtKB-KW"/>
</dbReference>
<dbReference type="Gene3D" id="3.40.50.1820">
    <property type="entry name" value="alpha/beta hydrolase"/>
    <property type="match status" value="1"/>
</dbReference>
<dbReference type="Pfam" id="PF07859">
    <property type="entry name" value="Abhydrolase_3"/>
    <property type="match status" value="1"/>
</dbReference>
<feature type="region of interest" description="Disordered" evidence="2">
    <location>
        <begin position="40"/>
        <end position="61"/>
    </location>
</feature>
<dbReference type="Proteomes" id="UP000199009">
    <property type="component" value="Chromosome I"/>
</dbReference>